<evidence type="ECO:0000313" key="3">
    <source>
        <dbReference type="EMBL" id="QEC74401.1"/>
    </source>
</evidence>
<protein>
    <submittedName>
        <fullName evidence="3">Sorbosone dehydrogenase</fullName>
    </submittedName>
</protein>
<dbReference type="KEGG" id="agi:FSB73_22725"/>
<feature type="compositionally biased region" description="Polar residues" evidence="1">
    <location>
        <begin position="10"/>
        <end position="20"/>
    </location>
</feature>
<evidence type="ECO:0000313" key="4">
    <source>
        <dbReference type="Proteomes" id="UP000321291"/>
    </source>
</evidence>
<gene>
    <name evidence="3" type="ORF">FSB73_22725</name>
</gene>
<dbReference type="PANTHER" id="PTHR19328">
    <property type="entry name" value="HEDGEHOG-INTERACTING PROTEIN"/>
    <property type="match status" value="1"/>
</dbReference>
<sequence>MASAAPCGVTRQTSHLSATHSTGQFGGHALADTTGLKLPAHFSAIVVADLKAKARHLVVTNKGLIYVKLAKPKAGKGILVLAAQPDGSARVVGGFGNYGGTGIYLKNGYLYASSNNAVYRYQLDAAGKVLQPDQPQTIVTGLVMGRQHETKSIVLDNDGHIYVNIGSPLNSCQTEDRKPGSMGIPGCPLLDSAGGIWQFKADQLNQSYGQGVRYATGLRNVVGLDWNQTNNTLFVMQHGRDQLHDLFPQYYDEKTSSLIPAECMYMLHKGDNAGFPYIYYDQFKKAQMLAPEYGGDGKKEVTGKYIDPIVAFPGHMAPNGLLFYKGTQFPQKYRNGAFIAFHGSWNRTPEKQGGYLVAFVPFKNGKPDGPWEVFADNFAGTDDILSPRQAKYRPCGLAEGPDGSLYVTDDVKGRIYKISYHN</sequence>
<feature type="domain" description="Pyrroloquinoline quinone-dependent pyranose dehydrogenase beta-propeller" evidence="2">
    <location>
        <begin position="44"/>
        <end position="419"/>
    </location>
</feature>
<dbReference type="InterPro" id="IPR011042">
    <property type="entry name" value="6-blade_b-propeller_TolB-like"/>
</dbReference>
<dbReference type="OrthoDB" id="9811395at2"/>
<keyword evidence="4" id="KW-1185">Reference proteome</keyword>
<dbReference type="PANTHER" id="PTHR19328:SF53">
    <property type="entry name" value="MEMBRANE PROTEIN"/>
    <property type="match status" value="1"/>
</dbReference>
<dbReference type="EMBL" id="CP042434">
    <property type="protein sequence ID" value="QEC74401.1"/>
    <property type="molecule type" value="Genomic_DNA"/>
</dbReference>
<feature type="region of interest" description="Disordered" evidence="1">
    <location>
        <begin position="1"/>
        <end position="20"/>
    </location>
</feature>
<dbReference type="Gene3D" id="2.120.10.30">
    <property type="entry name" value="TolB, C-terminal domain"/>
    <property type="match status" value="1"/>
</dbReference>
<dbReference type="InterPro" id="IPR054539">
    <property type="entry name" value="Beta-prop_PDH"/>
</dbReference>
<dbReference type="SUPFAM" id="SSF50952">
    <property type="entry name" value="Soluble quinoprotein glucose dehydrogenase"/>
    <property type="match status" value="1"/>
</dbReference>
<dbReference type="Proteomes" id="UP000321291">
    <property type="component" value="Chromosome"/>
</dbReference>
<evidence type="ECO:0000259" key="2">
    <source>
        <dbReference type="Pfam" id="PF22807"/>
    </source>
</evidence>
<evidence type="ECO:0000256" key="1">
    <source>
        <dbReference type="SAM" id="MobiDB-lite"/>
    </source>
</evidence>
<name>A0A5B8VTC0_9BACT</name>
<dbReference type="AlphaFoldDB" id="A0A5B8VTC0"/>
<organism evidence="3 4">
    <name type="scientific">Arachidicoccus ginsenosidivorans</name>
    <dbReference type="NCBI Taxonomy" id="496057"/>
    <lineage>
        <taxon>Bacteria</taxon>
        <taxon>Pseudomonadati</taxon>
        <taxon>Bacteroidota</taxon>
        <taxon>Chitinophagia</taxon>
        <taxon>Chitinophagales</taxon>
        <taxon>Chitinophagaceae</taxon>
        <taxon>Arachidicoccus</taxon>
    </lineage>
</organism>
<dbReference type="InterPro" id="IPR011041">
    <property type="entry name" value="Quinoprot_gluc/sorb_DH_b-prop"/>
</dbReference>
<reference evidence="3 4" key="1">
    <citation type="journal article" date="2017" name="Int. J. Syst. Evol. Microbiol.">
        <title>Arachidicoccus ginsenosidivorans sp. nov., with ginsenoside-converting activity isolated from ginseng cultivating soil.</title>
        <authorList>
            <person name="Siddiqi M.Z."/>
            <person name="Aslam Z."/>
            <person name="Im W.T."/>
        </authorList>
    </citation>
    <scope>NUCLEOTIDE SEQUENCE [LARGE SCALE GENOMIC DNA]</scope>
    <source>
        <strain evidence="3 4">Gsoil 809</strain>
    </source>
</reference>
<proteinExistence type="predicted"/>
<accession>A0A5B8VTC0</accession>
<dbReference type="Pfam" id="PF22807">
    <property type="entry name" value="TrAA12"/>
    <property type="match status" value="1"/>
</dbReference>